<evidence type="ECO:0000259" key="1">
    <source>
        <dbReference type="Pfam" id="PF05598"/>
    </source>
</evidence>
<name>A0A0F5MMK8_9RICK</name>
<dbReference type="PATRIC" id="fig|1607817.3.peg.888"/>
<dbReference type="PANTHER" id="PTHR33803">
    <property type="entry name" value="IS1478 TRANSPOSASE"/>
    <property type="match status" value="1"/>
</dbReference>
<proteinExistence type="predicted"/>
<dbReference type="Proteomes" id="UP000033358">
    <property type="component" value="Unassembled WGS sequence"/>
</dbReference>
<dbReference type="AlphaFoldDB" id="A0A0F5MMK8"/>
<feature type="domain" description="Transposase InsH N-terminal" evidence="1">
    <location>
        <begin position="20"/>
        <end position="120"/>
    </location>
</feature>
<keyword evidence="3" id="KW-1185">Reference proteome</keyword>
<dbReference type="Pfam" id="PF05598">
    <property type="entry name" value="DUF772"/>
    <property type="match status" value="1"/>
</dbReference>
<sequence>MSIDNQGIKSKLENGSVTIFVTDNHPLIKLANNIDWERLYQIILPDLKASSFKGFWWLGRKLKVRIHLAVYILQQLYNKTDRQTEYSIKDNAVYQLFCGLNIVDKFHCPDHTKIEEFRSRLSPSTQNKLANEITVLAVHLGYADAGCMDIDSTTQEANMAYPSDVNLLVKLAKIADKVWHEIQDKISYFQLYDFKLDLKKIKSLARTYFFDKKKENKSDNLFNLWVTTHHEVHKILKLNIALIEEDIKKFSWSTKKALVQLQEHARIYLKDVMHYVINGTMKKGKALSFHLNEVSCFTKNTVGDALKFGRRFQLGRLKGNFLIIKDSSNVREEDKETLGGVINLHENLFGKSTLHSVATDKGYYSKENKDLLIAKNIEEIGLQQPRHAGSLPPDIREELKTKLVNRRAGIEPLIGHCKHGGQLGKSRMKSDKTTLSAAYSSVFSFNLRQITRNLMGKTAPMAA</sequence>
<gene>
    <name evidence="2" type="ORF">SZ25_00889</name>
</gene>
<organism evidence="2 3">
    <name type="scientific">Candidatus Arcanibacter lacustris</name>
    <dbReference type="NCBI Taxonomy" id="1607817"/>
    <lineage>
        <taxon>Bacteria</taxon>
        <taxon>Pseudomonadati</taxon>
        <taxon>Pseudomonadota</taxon>
        <taxon>Alphaproteobacteria</taxon>
        <taxon>Rickettsiales</taxon>
        <taxon>Candidatus Arcanibacter</taxon>
    </lineage>
</organism>
<dbReference type="EMBL" id="JYHA01000148">
    <property type="protein sequence ID" value="KKB96030.1"/>
    <property type="molecule type" value="Genomic_DNA"/>
</dbReference>
<dbReference type="PANTHER" id="PTHR33803:SF3">
    <property type="entry name" value="BLL1974 PROTEIN"/>
    <property type="match status" value="1"/>
</dbReference>
<evidence type="ECO:0000313" key="3">
    <source>
        <dbReference type="Proteomes" id="UP000033358"/>
    </source>
</evidence>
<protein>
    <recommendedName>
        <fullName evidence="1">Transposase InsH N-terminal domain-containing protein</fullName>
    </recommendedName>
</protein>
<reference evidence="2 3" key="1">
    <citation type="submission" date="2015-02" db="EMBL/GenBank/DDBJ databases">
        <title>Single cell genomics of a rare environmental alphaproteobacterium provides unique insights into Rickettsiaceae evolution.</title>
        <authorList>
            <person name="Martijn J."/>
            <person name="Schulz F."/>
            <person name="Zaremba-Niedzwiedzka K."/>
            <person name="Viklund J."/>
            <person name="Stepanauskas R."/>
            <person name="Andersson S.G.E."/>
            <person name="Horn M."/>
            <person name="Guy L."/>
            <person name="Ettema T.J.G."/>
        </authorList>
    </citation>
    <scope>NUCLEOTIDE SEQUENCE [LARGE SCALE GENOMIC DNA]</scope>
    <source>
        <strain evidence="2 3">SCGC AAA041-L04</strain>
    </source>
</reference>
<accession>A0A0F5MMK8</accession>
<dbReference type="InterPro" id="IPR008490">
    <property type="entry name" value="Transposase_InsH_N"/>
</dbReference>
<comment type="caution">
    <text evidence="2">The sequence shown here is derived from an EMBL/GenBank/DDBJ whole genome shotgun (WGS) entry which is preliminary data.</text>
</comment>
<evidence type="ECO:0000313" key="2">
    <source>
        <dbReference type="EMBL" id="KKB96030.1"/>
    </source>
</evidence>